<reference evidence="1" key="1">
    <citation type="journal article" date="2021" name="Proc. Natl. Acad. Sci. U.S.A.">
        <title>A Catalog of Tens of Thousands of Viruses from Human Metagenomes Reveals Hidden Associations with Chronic Diseases.</title>
        <authorList>
            <person name="Tisza M.J."/>
            <person name="Buck C.B."/>
        </authorList>
    </citation>
    <scope>NUCLEOTIDE SEQUENCE</scope>
    <source>
        <strain evidence="1">CtLnO19</strain>
    </source>
</reference>
<sequence length="163" mass="18381">MKSLRLLFTLLLFSLVGCHSQPNTERAVSQASEPPLVLKSYSTVFGATVEGDHTVVGLYDVYKTEHGHRRLLTFSCGTKTGKPRIYDTNTYFVFGRKVENQQRVAITDIQIGDKHYPTDQESSFKETVNALYNAKSITITTDKGDSFSLWVDNLESDYRPCSE</sequence>
<name>A0A8S5NZT4_9CAUD</name>
<protein>
    <submittedName>
        <fullName evidence="1">TRAF PROTEIN, TRAO PROTEIN, TRAN ADHESION, BACTERIAL SECRETION.5A</fullName>
    </submittedName>
</protein>
<dbReference type="PROSITE" id="PS51257">
    <property type="entry name" value="PROKAR_LIPOPROTEIN"/>
    <property type="match status" value="1"/>
</dbReference>
<proteinExistence type="predicted"/>
<evidence type="ECO:0000313" key="1">
    <source>
        <dbReference type="EMBL" id="DAE00342.1"/>
    </source>
</evidence>
<dbReference type="EMBL" id="BK015301">
    <property type="protein sequence ID" value="DAE00342.1"/>
    <property type="molecule type" value="Genomic_DNA"/>
</dbReference>
<accession>A0A8S5NZT4</accession>
<organism evidence="1">
    <name type="scientific">Myoviridae sp. ctLnO19</name>
    <dbReference type="NCBI Taxonomy" id="2825085"/>
    <lineage>
        <taxon>Viruses</taxon>
        <taxon>Duplodnaviria</taxon>
        <taxon>Heunggongvirae</taxon>
        <taxon>Uroviricota</taxon>
        <taxon>Caudoviricetes</taxon>
    </lineage>
</organism>